<dbReference type="GO" id="GO:0007165">
    <property type="term" value="P:signal transduction"/>
    <property type="evidence" value="ECO:0007669"/>
    <property type="project" value="InterPro"/>
</dbReference>
<dbReference type="GO" id="GO:0003924">
    <property type="term" value="F:GTPase activity"/>
    <property type="evidence" value="ECO:0007669"/>
    <property type="project" value="InterPro"/>
</dbReference>
<dbReference type="PRINTS" id="PR00449">
    <property type="entry name" value="RASTRNSFRMNG"/>
</dbReference>
<comment type="subcellular location">
    <subcellularLocation>
        <location evidence="1">Cell membrane</location>
        <topology evidence="1">Lipid-anchor</topology>
        <orientation evidence="1">Cytoplasmic side</orientation>
    </subcellularLocation>
</comment>
<dbReference type="NCBIfam" id="TIGR00231">
    <property type="entry name" value="small_GTP"/>
    <property type="match status" value="1"/>
</dbReference>
<evidence type="ECO:0000256" key="3">
    <source>
        <dbReference type="ARBA" id="ARBA00023134"/>
    </source>
</evidence>
<dbReference type="SMART" id="SM00175">
    <property type="entry name" value="RAB"/>
    <property type="match status" value="1"/>
</dbReference>
<dbReference type="InterPro" id="IPR001806">
    <property type="entry name" value="Small_GTPase"/>
</dbReference>
<dbReference type="Pfam" id="PF00071">
    <property type="entry name" value="Ras"/>
    <property type="match status" value="1"/>
</dbReference>
<evidence type="ECO:0000256" key="1">
    <source>
        <dbReference type="ARBA" id="ARBA00004342"/>
    </source>
</evidence>
<keyword evidence="3" id="KW-0342">GTP-binding</keyword>
<reference evidence="4 5" key="1">
    <citation type="journal article" date="2019" name="Nat. Ecol. Evol.">
        <title>Megaphylogeny resolves global patterns of mushroom evolution.</title>
        <authorList>
            <person name="Varga T."/>
            <person name="Krizsan K."/>
            <person name="Foldi C."/>
            <person name="Dima B."/>
            <person name="Sanchez-Garcia M."/>
            <person name="Sanchez-Ramirez S."/>
            <person name="Szollosi G.J."/>
            <person name="Szarkandi J.G."/>
            <person name="Papp V."/>
            <person name="Albert L."/>
            <person name="Andreopoulos W."/>
            <person name="Angelini C."/>
            <person name="Antonin V."/>
            <person name="Barry K.W."/>
            <person name="Bougher N.L."/>
            <person name="Buchanan P."/>
            <person name="Buyck B."/>
            <person name="Bense V."/>
            <person name="Catcheside P."/>
            <person name="Chovatia M."/>
            <person name="Cooper J."/>
            <person name="Damon W."/>
            <person name="Desjardin D."/>
            <person name="Finy P."/>
            <person name="Geml J."/>
            <person name="Haridas S."/>
            <person name="Hughes K."/>
            <person name="Justo A."/>
            <person name="Karasinski D."/>
            <person name="Kautmanova I."/>
            <person name="Kiss B."/>
            <person name="Kocsube S."/>
            <person name="Kotiranta H."/>
            <person name="LaButti K.M."/>
            <person name="Lechner B.E."/>
            <person name="Liimatainen K."/>
            <person name="Lipzen A."/>
            <person name="Lukacs Z."/>
            <person name="Mihaltcheva S."/>
            <person name="Morgado L.N."/>
            <person name="Niskanen T."/>
            <person name="Noordeloos M.E."/>
            <person name="Ohm R.A."/>
            <person name="Ortiz-Santana B."/>
            <person name="Ovrebo C."/>
            <person name="Racz N."/>
            <person name="Riley R."/>
            <person name="Savchenko A."/>
            <person name="Shiryaev A."/>
            <person name="Soop K."/>
            <person name="Spirin V."/>
            <person name="Szebenyi C."/>
            <person name="Tomsovsky M."/>
            <person name="Tulloss R.E."/>
            <person name="Uehling J."/>
            <person name="Grigoriev I.V."/>
            <person name="Vagvolgyi C."/>
            <person name="Papp T."/>
            <person name="Martin F.M."/>
            <person name="Miettinen O."/>
            <person name="Hibbett D.S."/>
            <person name="Nagy L.G."/>
        </authorList>
    </citation>
    <scope>NUCLEOTIDE SEQUENCE [LARGE SCALE GENOMIC DNA]</scope>
    <source>
        <strain evidence="4 5">CBS 962.96</strain>
    </source>
</reference>
<accession>A0A4S8LEH5</accession>
<dbReference type="InterPro" id="IPR005225">
    <property type="entry name" value="Small_GTP-bd"/>
</dbReference>
<organism evidence="4 5">
    <name type="scientific">Dendrothele bispora (strain CBS 962.96)</name>
    <dbReference type="NCBI Taxonomy" id="1314807"/>
    <lineage>
        <taxon>Eukaryota</taxon>
        <taxon>Fungi</taxon>
        <taxon>Dikarya</taxon>
        <taxon>Basidiomycota</taxon>
        <taxon>Agaricomycotina</taxon>
        <taxon>Agaricomycetes</taxon>
        <taxon>Agaricomycetidae</taxon>
        <taxon>Agaricales</taxon>
        <taxon>Agaricales incertae sedis</taxon>
        <taxon>Dendrothele</taxon>
    </lineage>
</organism>
<dbReference type="CDD" id="cd00876">
    <property type="entry name" value="Ras"/>
    <property type="match status" value="1"/>
</dbReference>
<dbReference type="PROSITE" id="PS51419">
    <property type="entry name" value="RAB"/>
    <property type="match status" value="1"/>
</dbReference>
<keyword evidence="5" id="KW-1185">Reference proteome</keyword>
<name>A0A4S8LEH5_DENBC</name>
<dbReference type="GO" id="GO:0005525">
    <property type="term" value="F:GTP binding"/>
    <property type="evidence" value="ECO:0007669"/>
    <property type="project" value="UniProtKB-KW"/>
</dbReference>
<dbReference type="EMBL" id="ML179477">
    <property type="protein sequence ID" value="THU86828.1"/>
    <property type="molecule type" value="Genomic_DNA"/>
</dbReference>
<dbReference type="PANTHER" id="PTHR24070">
    <property type="entry name" value="RAS, DI-RAS, AND RHEB FAMILY MEMBERS OF SMALL GTPASE SUPERFAMILY"/>
    <property type="match status" value="1"/>
</dbReference>
<dbReference type="Gene3D" id="3.40.50.300">
    <property type="entry name" value="P-loop containing nucleotide triphosphate hydrolases"/>
    <property type="match status" value="1"/>
</dbReference>
<dbReference type="InterPro" id="IPR020849">
    <property type="entry name" value="Small_GTPase_Ras-type"/>
</dbReference>
<dbReference type="Proteomes" id="UP000297245">
    <property type="component" value="Unassembled WGS sequence"/>
</dbReference>
<evidence type="ECO:0000313" key="5">
    <source>
        <dbReference type="Proteomes" id="UP000297245"/>
    </source>
</evidence>
<gene>
    <name evidence="4" type="ORF">K435DRAFT_830851</name>
</gene>
<dbReference type="GO" id="GO:0005886">
    <property type="term" value="C:plasma membrane"/>
    <property type="evidence" value="ECO:0007669"/>
    <property type="project" value="UniProtKB-SubCell"/>
</dbReference>
<dbReference type="PROSITE" id="PS51420">
    <property type="entry name" value="RHO"/>
    <property type="match status" value="1"/>
</dbReference>
<dbReference type="SMART" id="SM00174">
    <property type="entry name" value="RHO"/>
    <property type="match status" value="1"/>
</dbReference>
<dbReference type="SUPFAM" id="SSF52540">
    <property type="entry name" value="P-loop containing nucleoside triphosphate hydrolases"/>
    <property type="match status" value="1"/>
</dbReference>
<evidence type="ECO:0000313" key="4">
    <source>
        <dbReference type="EMBL" id="THU86828.1"/>
    </source>
</evidence>
<keyword evidence="2" id="KW-0547">Nucleotide-binding</keyword>
<dbReference type="PROSITE" id="PS51421">
    <property type="entry name" value="RAS"/>
    <property type="match status" value="1"/>
</dbReference>
<dbReference type="InterPro" id="IPR027417">
    <property type="entry name" value="P-loop_NTPase"/>
</dbReference>
<dbReference type="SMART" id="SM00173">
    <property type="entry name" value="RAS"/>
    <property type="match status" value="1"/>
</dbReference>
<dbReference type="OrthoDB" id="5976022at2759"/>
<proteinExistence type="predicted"/>
<evidence type="ECO:0000256" key="2">
    <source>
        <dbReference type="ARBA" id="ARBA00022741"/>
    </source>
</evidence>
<dbReference type="FunFam" id="3.40.50.300:FF:001423">
    <property type="entry name" value="Ras family GTPase"/>
    <property type="match status" value="1"/>
</dbReference>
<dbReference type="AlphaFoldDB" id="A0A4S8LEH5"/>
<sequence length="209" mass="23567">MSRVNFQTEHEIVVLGDGAVGKSAMIVCFVFGSFVNEYDPTHEDSYRKQCLIENESVIVRLSEKGAGGEYEHLRRHDIQRAEGFILVYSTTSNRSFEIISHLHQEILQGKNQNTVPMVIVGNKCDLESEREVSINEGQDLARALGCRFFEASAKAGINVDEVFNTTLREIWQLGRETQQLETGARSIHNTEYQDSDLSESTVKCCCTLQ</sequence>
<protein>
    <submittedName>
        <fullName evidence="4">Ras protein</fullName>
    </submittedName>
</protein>